<reference evidence="11 13" key="1">
    <citation type="submission" date="2016-04" db="EMBL/GenBank/DDBJ databases">
        <title>Complete genome sequencing and analysis of CBMB27, Methylobacterium phyllosphaerae isolated from leaf tissues of rice (Oryza sativa L.).</title>
        <authorList>
            <person name="Lee Y."/>
            <person name="Hwangbo K."/>
            <person name="Chung H."/>
            <person name="Yoo J."/>
            <person name="Kim K.Y."/>
            <person name="Sa T.M."/>
            <person name="Um Y."/>
            <person name="Madhaiyan M."/>
        </authorList>
    </citation>
    <scope>NUCLEOTIDE SEQUENCE [LARGE SCALE GENOMIC DNA]</scope>
    <source>
        <strain evidence="11 13">CBMB27</strain>
    </source>
</reference>
<dbReference type="Proteomes" id="UP000185487">
    <property type="component" value="Chromosome"/>
</dbReference>
<evidence type="ECO:0000256" key="3">
    <source>
        <dbReference type="ARBA" id="ARBA00022679"/>
    </source>
</evidence>
<dbReference type="AlphaFoldDB" id="A0AAE8L4P4"/>
<dbReference type="RefSeq" id="WP_075380131.1">
    <property type="nucleotide sequence ID" value="NZ_CP015367.1"/>
</dbReference>
<feature type="active site" description="Proton donor/acceptor" evidence="7">
    <location>
        <position position="152"/>
    </location>
</feature>
<evidence type="ECO:0000256" key="5">
    <source>
        <dbReference type="ARBA" id="ARBA00022984"/>
    </source>
</evidence>
<evidence type="ECO:0000259" key="10">
    <source>
        <dbReference type="PROSITE" id="PS52029"/>
    </source>
</evidence>
<evidence type="ECO:0000256" key="1">
    <source>
        <dbReference type="ARBA" id="ARBA00004752"/>
    </source>
</evidence>
<feature type="active site" description="Nucleophile" evidence="7">
    <location>
        <position position="160"/>
    </location>
</feature>
<comment type="pathway">
    <text evidence="1 7">Cell wall biogenesis; peptidoglycan biosynthesis.</text>
</comment>
<evidence type="ECO:0000313" key="12">
    <source>
        <dbReference type="EMBL" id="SFG25379.1"/>
    </source>
</evidence>
<dbReference type="SUPFAM" id="SSF141523">
    <property type="entry name" value="L,D-transpeptidase catalytic domain-like"/>
    <property type="match status" value="1"/>
</dbReference>
<comment type="similarity">
    <text evidence="2">Belongs to the YkuD family.</text>
</comment>
<dbReference type="Proteomes" id="UP000199140">
    <property type="component" value="Unassembled WGS sequence"/>
</dbReference>
<dbReference type="GO" id="GO:0008360">
    <property type="term" value="P:regulation of cell shape"/>
    <property type="evidence" value="ECO:0007669"/>
    <property type="project" value="UniProtKB-UniRule"/>
</dbReference>
<dbReference type="PROSITE" id="PS52029">
    <property type="entry name" value="LD_TPASE"/>
    <property type="match status" value="1"/>
</dbReference>
<dbReference type="CDD" id="cd16913">
    <property type="entry name" value="YkuD_like"/>
    <property type="match status" value="1"/>
</dbReference>
<proteinExistence type="inferred from homology"/>
<evidence type="ECO:0000256" key="8">
    <source>
        <dbReference type="SAM" id="MobiDB-lite"/>
    </source>
</evidence>
<dbReference type="GO" id="GO:0009252">
    <property type="term" value="P:peptidoglycan biosynthetic process"/>
    <property type="evidence" value="ECO:0007669"/>
    <property type="project" value="UniProtKB-KW"/>
</dbReference>
<reference evidence="12 14" key="2">
    <citation type="submission" date="2016-10" db="EMBL/GenBank/DDBJ databases">
        <authorList>
            <person name="Varghese N."/>
            <person name="Submissions S."/>
        </authorList>
    </citation>
    <scope>NUCLEOTIDE SEQUENCE [LARGE SCALE GENOMIC DNA]</scope>
    <source>
        <strain evidence="12 14">CBMB27</strain>
    </source>
</reference>
<dbReference type="InterPro" id="IPR005490">
    <property type="entry name" value="LD_TPept_cat_dom"/>
</dbReference>
<evidence type="ECO:0000313" key="13">
    <source>
        <dbReference type="Proteomes" id="UP000185487"/>
    </source>
</evidence>
<evidence type="ECO:0000313" key="11">
    <source>
        <dbReference type="EMBL" id="APT30772.1"/>
    </source>
</evidence>
<protein>
    <submittedName>
        <fullName evidence="11 12">L,D-transpeptidase YafK</fullName>
    </submittedName>
</protein>
<feature type="signal peptide" evidence="9">
    <location>
        <begin position="1"/>
        <end position="25"/>
    </location>
</feature>
<dbReference type="KEGG" id="mphy:MCBMB27_01481"/>
<evidence type="ECO:0000256" key="9">
    <source>
        <dbReference type="SAM" id="SignalP"/>
    </source>
</evidence>
<dbReference type="Pfam" id="PF03734">
    <property type="entry name" value="YkuD"/>
    <property type="match status" value="1"/>
</dbReference>
<dbReference type="PROSITE" id="PS51257">
    <property type="entry name" value="PROKAR_LIPOPROTEIN"/>
    <property type="match status" value="1"/>
</dbReference>
<feature type="region of interest" description="Disordered" evidence="8">
    <location>
        <begin position="460"/>
        <end position="497"/>
    </location>
</feature>
<dbReference type="PANTHER" id="PTHR36699">
    <property type="entry name" value="LD-TRANSPEPTIDASE"/>
    <property type="match status" value="1"/>
</dbReference>
<sequence>MTARLATARLLAAASLLALSLAACQDGSGINGPSARSLAPVAPQTVALMQSKGMQQSDPILIRTFKKEAEMEIWKRGGDGRYALLKTYPICRWSGQLGPKTREGDRQAPEGFYTITPGLMNPNSSYYLSFDTGFPNAVDRANGRTGKYLMVHGTCSSAGCFAMTDATIAEIYAVAREAFIGGQRSFQFQSYPFRMTAENMAKFRNDPNIAFWQNLKEGSDYFEALHEEPKVGQCGTKYVFGGADAAAGSCKPHVDPLVAEKSAHDARAVADLVAKGTPAVRVVYQDGGQNPVFRPQNTSAFASLGGTETVLPYDAKEYGRHNLGDVSRPETLAAGPQEIEVTPKGQPVMLAGAEPAAPARAAKADGKGRGREPAKPAVTTLMANRADPNAQVETTAALPEKPARIAVADADGDPSSYQKLFGQLFAKDKPAPAAPPTPAVDAAVVPEPVKLAHAAEKVAPKAAKAHAVKTAKVEGKIDGKAEAKPALRKGEPEGRKP</sequence>
<dbReference type="EMBL" id="FOPK01000001">
    <property type="protein sequence ID" value="SFG25379.1"/>
    <property type="molecule type" value="Genomic_DNA"/>
</dbReference>
<feature type="domain" description="L,D-TPase catalytic" evidence="10">
    <location>
        <begin position="60"/>
        <end position="188"/>
    </location>
</feature>
<evidence type="ECO:0000256" key="2">
    <source>
        <dbReference type="ARBA" id="ARBA00005992"/>
    </source>
</evidence>
<keyword evidence="6 7" id="KW-0961">Cell wall biogenesis/degradation</keyword>
<dbReference type="PANTHER" id="PTHR36699:SF1">
    <property type="entry name" value="L,D-TRANSPEPTIDASE YAFK-RELATED"/>
    <property type="match status" value="1"/>
</dbReference>
<dbReference type="InterPro" id="IPR038063">
    <property type="entry name" value="Transpep_catalytic_dom"/>
</dbReference>
<accession>A0AAE8L4P4</accession>
<evidence type="ECO:0000256" key="4">
    <source>
        <dbReference type="ARBA" id="ARBA00022960"/>
    </source>
</evidence>
<organism evidence="12 14">
    <name type="scientific">Methylobacterium phyllosphaerae</name>
    <dbReference type="NCBI Taxonomy" id="418223"/>
    <lineage>
        <taxon>Bacteria</taxon>
        <taxon>Pseudomonadati</taxon>
        <taxon>Pseudomonadota</taxon>
        <taxon>Alphaproteobacteria</taxon>
        <taxon>Hyphomicrobiales</taxon>
        <taxon>Methylobacteriaceae</taxon>
        <taxon>Methylobacterium</taxon>
    </lineage>
</organism>
<keyword evidence="3" id="KW-0808">Transferase</keyword>
<evidence type="ECO:0000313" key="14">
    <source>
        <dbReference type="Proteomes" id="UP000199140"/>
    </source>
</evidence>
<evidence type="ECO:0000256" key="6">
    <source>
        <dbReference type="ARBA" id="ARBA00023316"/>
    </source>
</evidence>
<feature type="compositionally biased region" description="Basic and acidic residues" evidence="8">
    <location>
        <begin position="471"/>
        <end position="497"/>
    </location>
</feature>
<dbReference type="EMBL" id="CP015367">
    <property type="protein sequence ID" value="APT30772.1"/>
    <property type="molecule type" value="Genomic_DNA"/>
</dbReference>
<evidence type="ECO:0000256" key="7">
    <source>
        <dbReference type="PROSITE-ProRule" id="PRU01373"/>
    </source>
</evidence>
<dbReference type="GO" id="GO:0016740">
    <property type="term" value="F:transferase activity"/>
    <property type="evidence" value="ECO:0007669"/>
    <property type="project" value="UniProtKB-KW"/>
</dbReference>
<dbReference type="GO" id="GO:0071555">
    <property type="term" value="P:cell wall organization"/>
    <property type="evidence" value="ECO:0007669"/>
    <property type="project" value="UniProtKB-UniRule"/>
</dbReference>
<keyword evidence="4 7" id="KW-0133">Cell shape</keyword>
<name>A0AAE8L4P4_9HYPH</name>
<dbReference type="GO" id="GO:0004180">
    <property type="term" value="F:carboxypeptidase activity"/>
    <property type="evidence" value="ECO:0007669"/>
    <property type="project" value="UniProtKB-ARBA"/>
</dbReference>
<keyword evidence="9" id="KW-0732">Signal</keyword>
<gene>
    <name evidence="11" type="ORF">MCBMB27_01481</name>
    <name evidence="12" type="ORF">SAMN05192567_101267</name>
</gene>
<keyword evidence="5 7" id="KW-0573">Peptidoglycan synthesis</keyword>
<keyword evidence="13" id="KW-1185">Reference proteome</keyword>
<feature type="chain" id="PRO_5042108572" evidence="9">
    <location>
        <begin position="26"/>
        <end position="497"/>
    </location>
</feature>